<dbReference type="RefSeq" id="WP_379833942.1">
    <property type="nucleotide sequence ID" value="NZ_JBHRYQ010000001.1"/>
</dbReference>
<evidence type="ECO:0000313" key="3">
    <source>
        <dbReference type="Proteomes" id="UP001595616"/>
    </source>
</evidence>
<reference evidence="3" key="1">
    <citation type="journal article" date="2019" name="Int. J. Syst. Evol. Microbiol.">
        <title>The Global Catalogue of Microorganisms (GCM) 10K type strain sequencing project: providing services to taxonomists for standard genome sequencing and annotation.</title>
        <authorList>
            <consortium name="The Broad Institute Genomics Platform"/>
            <consortium name="The Broad Institute Genome Sequencing Center for Infectious Disease"/>
            <person name="Wu L."/>
            <person name="Ma J."/>
        </authorList>
    </citation>
    <scope>NUCLEOTIDE SEQUENCE [LARGE SCALE GENOMIC DNA]</scope>
    <source>
        <strain evidence="3">CECT 7956</strain>
    </source>
</reference>
<proteinExistence type="predicted"/>
<dbReference type="EMBL" id="JBHRYQ010000001">
    <property type="protein sequence ID" value="MFC3809202.1"/>
    <property type="molecule type" value="Genomic_DNA"/>
</dbReference>
<gene>
    <name evidence="2" type="ORF">ACFOOI_00930</name>
</gene>
<sequence length="79" mass="9398">MKQNPANFANKLQLALEIMQGFFTIFCNFNYSKNAYTIVLIRNYLVLQNIVWLTFLKKKKHNTKKHMKENTAQNIMETL</sequence>
<feature type="transmembrane region" description="Helical" evidence="1">
    <location>
        <begin position="37"/>
        <end position="56"/>
    </location>
</feature>
<organism evidence="2 3">
    <name type="scientific">Lacihabitans lacunae</name>
    <dbReference type="NCBI Taxonomy" id="1028214"/>
    <lineage>
        <taxon>Bacteria</taxon>
        <taxon>Pseudomonadati</taxon>
        <taxon>Bacteroidota</taxon>
        <taxon>Cytophagia</taxon>
        <taxon>Cytophagales</taxon>
        <taxon>Leadbetterellaceae</taxon>
        <taxon>Lacihabitans</taxon>
    </lineage>
</organism>
<dbReference type="Proteomes" id="UP001595616">
    <property type="component" value="Unassembled WGS sequence"/>
</dbReference>
<keyword evidence="1" id="KW-1133">Transmembrane helix</keyword>
<evidence type="ECO:0000256" key="1">
    <source>
        <dbReference type="SAM" id="Phobius"/>
    </source>
</evidence>
<comment type="caution">
    <text evidence="2">The sequence shown here is derived from an EMBL/GenBank/DDBJ whole genome shotgun (WGS) entry which is preliminary data.</text>
</comment>
<name>A0ABV7YSP2_9BACT</name>
<accession>A0ABV7YSP2</accession>
<keyword evidence="3" id="KW-1185">Reference proteome</keyword>
<keyword evidence="1" id="KW-0472">Membrane</keyword>
<protein>
    <submittedName>
        <fullName evidence="2">Uncharacterized protein</fullName>
    </submittedName>
</protein>
<keyword evidence="1" id="KW-0812">Transmembrane</keyword>
<evidence type="ECO:0000313" key="2">
    <source>
        <dbReference type="EMBL" id="MFC3809202.1"/>
    </source>
</evidence>